<reference evidence="2 3" key="1">
    <citation type="journal article" date="2022" name="bioRxiv">
        <title>Genomics of Preaxostyla Flagellates Illuminates Evolutionary Transitions and the Path Towards Mitochondrial Loss.</title>
        <authorList>
            <person name="Novak L.V.F."/>
            <person name="Treitli S.C."/>
            <person name="Pyrih J."/>
            <person name="Halakuc P."/>
            <person name="Pipaliya S.V."/>
            <person name="Vacek V."/>
            <person name="Brzon O."/>
            <person name="Soukal P."/>
            <person name="Eme L."/>
            <person name="Dacks J.B."/>
            <person name="Karnkowska A."/>
            <person name="Elias M."/>
            <person name="Hampl V."/>
        </authorList>
    </citation>
    <scope>NUCLEOTIDE SEQUENCE [LARGE SCALE GENOMIC DNA]</scope>
    <source>
        <strain evidence="2">NAU3</strain>
        <tissue evidence="2">Gut</tissue>
    </source>
</reference>
<protein>
    <submittedName>
        <fullName evidence="2">Uncharacterized protein</fullName>
    </submittedName>
</protein>
<feature type="region of interest" description="Disordered" evidence="1">
    <location>
        <begin position="39"/>
        <end position="81"/>
    </location>
</feature>
<keyword evidence="3" id="KW-1185">Reference proteome</keyword>
<evidence type="ECO:0000313" key="2">
    <source>
        <dbReference type="EMBL" id="KAK2955356.1"/>
    </source>
</evidence>
<gene>
    <name evidence="2" type="ORF">BLNAU_9749</name>
</gene>
<proteinExistence type="predicted"/>
<evidence type="ECO:0000313" key="3">
    <source>
        <dbReference type="Proteomes" id="UP001281761"/>
    </source>
</evidence>
<feature type="region of interest" description="Disordered" evidence="1">
    <location>
        <begin position="106"/>
        <end position="143"/>
    </location>
</feature>
<comment type="caution">
    <text evidence="2">The sequence shown here is derived from an EMBL/GenBank/DDBJ whole genome shotgun (WGS) entry which is preliminary data.</text>
</comment>
<dbReference type="EMBL" id="JARBJD010000068">
    <property type="protein sequence ID" value="KAK2955356.1"/>
    <property type="molecule type" value="Genomic_DNA"/>
</dbReference>
<dbReference type="Proteomes" id="UP001281761">
    <property type="component" value="Unassembled WGS sequence"/>
</dbReference>
<evidence type="ECO:0000256" key="1">
    <source>
        <dbReference type="SAM" id="MobiDB-lite"/>
    </source>
</evidence>
<organism evidence="2 3">
    <name type="scientific">Blattamonas nauphoetae</name>
    <dbReference type="NCBI Taxonomy" id="2049346"/>
    <lineage>
        <taxon>Eukaryota</taxon>
        <taxon>Metamonada</taxon>
        <taxon>Preaxostyla</taxon>
        <taxon>Oxymonadida</taxon>
        <taxon>Blattamonas</taxon>
    </lineage>
</organism>
<feature type="compositionally biased region" description="Basic residues" evidence="1">
    <location>
        <begin position="128"/>
        <end position="143"/>
    </location>
</feature>
<accession>A0ABQ9XV45</accession>
<name>A0ABQ9XV45_9EUKA</name>
<sequence length="143" mass="16102">MTFLWNYSDLEPNLFTQKVRIAGSVATAIVESKRLPHPTLPLETRLFPPTVEHTPPNRRQNRYRESPQAPSSLNRARLRRTSMEPDCAELEAECDSHASTVQVLDPHAQLNEKASRISGASGMSGAAMRRKKKQKKKKAETHS</sequence>